<dbReference type="AlphaFoldDB" id="A0A815H0T3"/>
<evidence type="ECO:0000313" key="2">
    <source>
        <dbReference type="EMBL" id="CAF1347688.1"/>
    </source>
</evidence>
<evidence type="ECO:0000313" key="3">
    <source>
        <dbReference type="EMBL" id="CAF1595621.1"/>
    </source>
</evidence>
<keyword evidence="4" id="KW-1185">Reference proteome</keyword>
<dbReference type="EMBL" id="CAJNOM010001158">
    <property type="protein sequence ID" value="CAF1595621.1"/>
    <property type="molecule type" value="Genomic_DNA"/>
</dbReference>
<name>A0A815H0T3_9BILA</name>
<protein>
    <submittedName>
        <fullName evidence="2">Uncharacterized protein</fullName>
    </submittedName>
</protein>
<organism evidence="2 5">
    <name type="scientific">Adineta steineri</name>
    <dbReference type="NCBI Taxonomy" id="433720"/>
    <lineage>
        <taxon>Eukaryota</taxon>
        <taxon>Metazoa</taxon>
        <taxon>Spiralia</taxon>
        <taxon>Gnathifera</taxon>
        <taxon>Rotifera</taxon>
        <taxon>Eurotatoria</taxon>
        <taxon>Bdelloidea</taxon>
        <taxon>Adinetida</taxon>
        <taxon>Adinetidae</taxon>
        <taxon>Adineta</taxon>
    </lineage>
</organism>
<comment type="caution">
    <text evidence="2">The sequence shown here is derived from an EMBL/GenBank/DDBJ whole genome shotgun (WGS) entry which is preliminary data.</text>
</comment>
<dbReference type="Proteomes" id="UP000663832">
    <property type="component" value="Unassembled WGS sequence"/>
</dbReference>
<evidence type="ECO:0000313" key="4">
    <source>
        <dbReference type="Proteomes" id="UP000663832"/>
    </source>
</evidence>
<evidence type="ECO:0000256" key="1">
    <source>
        <dbReference type="SAM" id="MobiDB-lite"/>
    </source>
</evidence>
<evidence type="ECO:0000313" key="5">
    <source>
        <dbReference type="Proteomes" id="UP000663877"/>
    </source>
</evidence>
<dbReference type="EMBL" id="CAJNOI010000803">
    <property type="protein sequence ID" value="CAF1347688.1"/>
    <property type="molecule type" value="Genomic_DNA"/>
</dbReference>
<feature type="region of interest" description="Disordered" evidence="1">
    <location>
        <begin position="41"/>
        <end position="81"/>
    </location>
</feature>
<gene>
    <name evidence="2" type="ORF">BJG266_LOCUS34775</name>
    <name evidence="3" type="ORF">QVE165_LOCUS51845</name>
</gene>
<dbReference type="OrthoDB" id="9991604at2759"/>
<reference evidence="2" key="1">
    <citation type="submission" date="2021-02" db="EMBL/GenBank/DDBJ databases">
        <authorList>
            <person name="Nowell W R."/>
        </authorList>
    </citation>
    <scope>NUCLEOTIDE SEQUENCE</scope>
</reference>
<feature type="compositionally biased region" description="Polar residues" evidence="1">
    <location>
        <begin position="61"/>
        <end position="73"/>
    </location>
</feature>
<dbReference type="Proteomes" id="UP000663877">
    <property type="component" value="Unassembled WGS sequence"/>
</dbReference>
<sequence>MFIEDRIRNGVKKLAKARTTTQQGRLDSFFTVSHTVSATTPNAKKAAAQTIPNKGLKRKNGATNENAAKSKNSGGPGKKYK</sequence>
<accession>A0A815H0T3</accession>
<proteinExistence type="predicted"/>